<keyword evidence="2 9" id="KW-0479">Metal-binding</keyword>
<sequence length="298" mass="30336">MTTASPSVVVLGSLHYDIMVHGPARPRKGETVTGSNWHPKCGGKGGNQAVSAAKTGVPSHMIGAVADDDFGRALTDNLARRNVDHRFVKTVAGIGSGMSVAIFDGEGDYGAVIVSGSNLMLGQPDVDAAREVFTAGGVLVLQNEVPDHANVAAARAMKGVGGQVVLNAAPARPLSDDLAKLVDVVVVNAIEAEQLAQVPVGSLAGALKAATRLAERFSVVVVTAGGEGVACATREGEAFSIEAVKVELVSTHGAGDEFTGVLAAELARGCGIRSALDSANRAAAVLVSTPQQRDGRQM</sequence>
<evidence type="ECO:0000256" key="4">
    <source>
        <dbReference type="ARBA" id="ARBA00022777"/>
    </source>
</evidence>
<comment type="function">
    <text evidence="9">Catalyzes the phosphorylation of ribose at O-5 in a reaction requiring ATP and magnesium. The resulting D-ribose-5-phosphate can then be used either for sythesis of nucleotides, histidine, and tryptophan, or as a component of the pentose phosphate pathway.</text>
</comment>
<dbReference type="EMBL" id="JACIDG010000029">
    <property type="protein sequence ID" value="MBB3919533.1"/>
    <property type="molecule type" value="Genomic_DNA"/>
</dbReference>
<dbReference type="PANTHER" id="PTHR10584:SF166">
    <property type="entry name" value="RIBOKINASE"/>
    <property type="match status" value="1"/>
</dbReference>
<keyword evidence="6 9" id="KW-0460">Magnesium</keyword>
<comment type="caution">
    <text evidence="12">The sequence shown here is derived from an EMBL/GenBank/DDBJ whole genome shotgun (WGS) entry which is preliminary data.</text>
</comment>
<feature type="binding site" evidence="9">
    <location>
        <begin position="15"/>
        <end position="17"/>
    </location>
    <ligand>
        <name>substrate</name>
    </ligand>
</feature>
<comment type="catalytic activity">
    <reaction evidence="9">
        <text>D-ribose + ATP = D-ribose 5-phosphate + ADP + H(+)</text>
        <dbReference type="Rhea" id="RHEA:13697"/>
        <dbReference type="ChEBI" id="CHEBI:15378"/>
        <dbReference type="ChEBI" id="CHEBI:30616"/>
        <dbReference type="ChEBI" id="CHEBI:47013"/>
        <dbReference type="ChEBI" id="CHEBI:78346"/>
        <dbReference type="ChEBI" id="CHEBI:456216"/>
        <dbReference type="EC" id="2.7.1.15"/>
    </reaction>
</comment>
<comment type="pathway">
    <text evidence="9">Carbohydrate metabolism; D-ribose degradation; D-ribose 5-phosphate from beta-D-ribopyranose: step 2/2.</text>
</comment>
<feature type="binding site" evidence="9">
    <location>
        <begin position="43"/>
        <end position="47"/>
    </location>
    <ligand>
        <name>substrate</name>
    </ligand>
</feature>
<dbReference type="InterPro" id="IPR029056">
    <property type="entry name" value="Ribokinase-like"/>
</dbReference>
<evidence type="ECO:0000256" key="9">
    <source>
        <dbReference type="HAMAP-Rule" id="MF_01987"/>
    </source>
</evidence>
<comment type="subcellular location">
    <subcellularLocation>
        <location evidence="9">Cytoplasm</location>
    </subcellularLocation>
</comment>
<keyword evidence="4 9" id="KW-0418">Kinase</keyword>
<evidence type="ECO:0000256" key="8">
    <source>
        <dbReference type="ARBA" id="ARBA00023277"/>
    </source>
</evidence>
<feature type="region of interest" description="Disordered" evidence="10">
    <location>
        <begin position="27"/>
        <end position="50"/>
    </location>
</feature>
<dbReference type="AlphaFoldDB" id="A0A7W6FMH2"/>
<evidence type="ECO:0000259" key="11">
    <source>
        <dbReference type="Pfam" id="PF00294"/>
    </source>
</evidence>
<dbReference type="InterPro" id="IPR011877">
    <property type="entry name" value="Ribokinase"/>
</dbReference>
<keyword evidence="9" id="KW-0963">Cytoplasm</keyword>
<dbReference type="Pfam" id="PF00294">
    <property type="entry name" value="PfkB"/>
    <property type="match status" value="1"/>
</dbReference>
<feature type="binding site" evidence="9">
    <location>
        <position position="280"/>
    </location>
    <ligand>
        <name>ATP</name>
        <dbReference type="ChEBI" id="CHEBI:30616"/>
    </ligand>
</feature>
<feature type="binding site" evidence="9">
    <location>
        <begin position="223"/>
        <end position="228"/>
    </location>
    <ligand>
        <name>ATP</name>
        <dbReference type="ChEBI" id="CHEBI:30616"/>
    </ligand>
</feature>
<dbReference type="GO" id="GO:0046872">
    <property type="term" value="F:metal ion binding"/>
    <property type="evidence" value="ECO:0007669"/>
    <property type="project" value="UniProtKB-KW"/>
</dbReference>
<proteinExistence type="inferred from homology"/>
<evidence type="ECO:0000313" key="13">
    <source>
        <dbReference type="Proteomes" id="UP000545490"/>
    </source>
</evidence>
<evidence type="ECO:0000256" key="3">
    <source>
        <dbReference type="ARBA" id="ARBA00022741"/>
    </source>
</evidence>
<dbReference type="CDD" id="cd01174">
    <property type="entry name" value="ribokinase"/>
    <property type="match status" value="1"/>
</dbReference>
<dbReference type="RefSeq" id="WP_183605244.1">
    <property type="nucleotide sequence ID" value="NZ_JACIDG010000029.1"/>
</dbReference>
<dbReference type="UniPathway" id="UPA00916">
    <property type="reaction ID" value="UER00889"/>
</dbReference>
<evidence type="ECO:0000256" key="2">
    <source>
        <dbReference type="ARBA" id="ARBA00022723"/>
    </source>
</evidence>
<evidence type="ECO:0000256" key="7">
    <source>
        <dbReference type="ARBA" id="ARBA00022958"/>
    </source>
</evidence>
<comment type="similarity">
    <text evidence="9">Belongs to the carbohydrate kinase PfkB family. Ribokinase subfamily.</text>
</comment>
<comment type="subunit">
    <text evidence="9">Homodimer.</text>
</comment>
<keyword evidence="3 9" id="KW-0547">Nucleotide-binding</keyword>
<gene>
    <name evidence="9" type="primary">rbsK</name>
    <name evidence="12" type="ORF">GGQ65_006879</name>
</gene>
<comment type="activity regulation">
    <text evidence="9">Activated by a monovalent cation that binds near, but not in, the active site. The most likely occupant of the site in vivo is potassium. Ion binding induces a conformational change that may alter substrate affinity.</text>
</comment>
<protein>
    <recommendedName>
        <fullName evidence="9">Ribokinase</fullName>
        <shortName evidence="9">RK</shortName>
        <ecNumber evidence="9">2.7.1.15</ecNumber>
    </recommendedName>
</protein>
<dbReference type="EC" id="2.7.1.15" evidence="9"/>
<comment type="caution">
    <text evidence="9">Lacks conserved residue(s) required for the propagation of feature annotation.</text>
</comment>
<feature type="binding site" evidence="9">
    <location>
        <position position="252"/>
    </location>
    <ligand>
        <name>K(+)</name>
        <dbReference type="ChEBI" id="CHEBI:29103"/>
    </ligand>
</feature>
<comment type="cofactor">
    <cofactor evidence="9">
        <name>Mg(2+)</name>
        <dbReference type="ChEBI" id="CHEBI:18420"/>
    </cofactor>
    <text evidence="9">Requires a divalent cation, most likely magnesium in vivo, as an electrophilic catalyst to aid phosphoryl group transfer. It is the chelate of the metal and the nucleotide that is the actual substrate.</text>
</comment>
<feature type="binding site" evidence="9">
    <location>
        <position position="188"/>
    </location>
    <ligand>
        <name>ATP</name>
        <dbReference type="ChEBI" id="CHEBI:30616"/>
    </ligand>
</feature>
<dbReference type="InterPro" id="IPR002139">
    <property type="entry name" value="Ribo/fructo_kinase"/>
</dbReference>
<feature type="domain" description="Carbohydrate kinase PfkB" evidence="11">
    <location>
        <begin position="7"/>
        <end position="291"/>
    </location>
</feature>
<evidence type="ECO:0000313" key="12">
    <source>
        <dbReference type="EMBL" id="MBB3919533.1"/>
    </source>
</evidence>
<dbReference type="GO" id="GO:0019303">
    <property type="term" value="P:D-ribose catabolic process"/>
    <property type="evidence" value="ECO:0007669"/>
    <property type="project" value="UniProtKB-UniRule"/>
</dbReference>
<feature type="binding site" evidence="9">
    <location>
        <position position="256"/>
    </location>
    <ligand>
        <name>substrate</name>
    </ligand>
</feature>
<dbReference type="Proteomes" id="UP000545490">
    <property type="component" value="Unassembled WGS sequence"/>
</dbReference>
<dbReference type="PANTHER" id="PTHR10584">
    <property type="entry name" value="SUGAR KINASE"/>
    <property type="match status" value="1"/>
</dbReference>
<evidence type="ECO:0000256" key="1">
    <source>
        <dbReference type="ARBA" id="ARBA00022679"/>
    </source>
</evidence>
<reference evidence="12 13" key="1">
    <citation type="submission" date="2020-08" db="EMBL/GenBank/DDBJ databases">
        <title>Genomic Encyclopedia of Type Strains, Phase IV (KMG-IV): sequencing the most valuable type-strain genomes for metagenomic binning, comparative biology and taxonomic classification.</title>
        <authorList>
            <person name="Goeker M."/>
        </authorList>
    </citation>
    <scope>NUCLEOTIDE SEQUENCE [LARGE SCALE GENOMIC DNA]</scope>
    <source>
        <strain evidence="12 13">DSM 19331</strain>
    </source>
</reference>
<dbReference type="GO" id="GO:0005524">
    <property type="term" value="F:ATP binding"/>
    <property type="evidence" value="ECO:0007669"/>
    <property type="project" value="UniProtKB-UniRule"/>
</dbReference>
<feature type="binding site" evidence="9">
    <location>
        <position position="144"/>
    </location>
    <ligand>
        <name>substrate</name>
    </ligand>
</feature>
<dbReference type="PRINTS" id="PR00990">
    <property type="entry name" value="RIBOKINASE"/>
</dbReference>
<dbReference type="HAMAP" id="MF_01987">
    <property type="entry name" value="Ribokinase"/>
    <property type="match status" value="1"/>
</dbReference>
<evidence type="ECO:0000256" key="10">
    <source>
        <dbReference type="SAM" id="MobiDB-lite"/>
    </source>
</evidence>
<dbReference type="Gene3D" id="3.40.1190.20">
    <property type="match status" value="1"/>
</dbReference>
<evidence type="ECO:0000256" key="5">
    <source>
        <dbReference type="ARBA" id="ARBA00022840"/>
    </source>
</evidence>
<dbReference type="GO" id="GO:0004747">
    <property type="term" value="F:ribokinase activity"/>
    <property type="evidence" value="ECO:0007669"/>
    <property type="project" value="UniProtKB-UniRule"/>
</dbReference>
<organism evidence="12 13">
    <name type="scientific">Rhizobium fabae</name>
    <dbReference type="NCBI Taxonomy" id="573179"/>
    <lineage>
        <taxon>Bacteria</taxon>
        <taxon>Pseudomonadati</taxon>
        <taxon>Pseudomonadota</taxon>
        <taxon>Alphaproteobacteria</taxon>
        <taxon>Hyphomicrobiales</taxon>
        <taxon>Rhizobiaceae</taxon>
        <taxon>Rhizobium/Agrobacterium group</taxon>
        <taxon>Rhizobium</taxon>
    </lineage>
</organism>
<keyword evidence="7 9" id="KW-0630">Potassium</keyword>
<dbReference type="InterPro" id="IPR011611">
    <property type="entry name" value="PfkB_dom"/>
</dbReference>
<keyword evidence="8 9" id="KW-0119">Carbohydrate metabolism</keyword>
<dbReference type="SUPFAM" id="SSF53613">
    <property type="entry name" value="Ribokinase-like"/>
    <property type="match status" value="1"/>
</dbReference>
<feature type="active site" description="Proton acceptor" evidence="9">
    <location>
        <position position="256"/>
    </location>
</feature>
<keyword evidence="1 9" id="KW-0808">Transferase</keyword>
<feature type="binding site" evidence="9">
    <location>
        <position position="288"/>
    </location>
    <ligand>
        <name>K(+)</name>
        <dbReference type="ChEBI" id="CHEBI:29103"/>
    </ligand>
</feature>
<evidence type="ECO:0000256" key="6">
    <source>
        <dbReference type="ARBA" id="ARBA00022842"/>
    </source>
</evidence>
<keyword evidence="5 9" id="KW-0067">ATP-binding</keyword>
<feature type="binding site" evidence="9">
    <location>
        <position position="286"/>
    </location>
    <ligand>
        <name>K(+)</name>
        <dbReference type="ChEBI" id="CHEBI:29103"/>
    </ligand>
</feature>
<accession>A0A7W6FMH2</accession>
<feature type="binding site" evidence="9">
    <location>
        <begin position="255"/>
        <end position="256"/>
    </location>
    <ligand>
        <name>ATP</name>
        <dbReference type="ChEBI" id="CHEBI:30616"/>
    </ligand>
</feature>
<name>A0A7W6FMH2_9HYPH</name>
<dbReference type="GO" id="GO:0005737">
    <property type="term" value="C:cytoplasm"/>
    <property type="evidence" value="ECO:0007669"/>
    <property type="project" value="UniProtKB-SubCell"/>
</dbReference>